<dbReference type="NCBIfam" id="NF007739">
    <property type="entry name" value="PRK10419.1"/>
    <property type="match status" value="2"/>
</dbReference>
<dbReference type="PROSITE" id="PS00211">
    <property type="entry name" value="ABC_TRANSPORTER_1"/>
    <property type="match status" value="2"/>
</dbReference>
<dbReference type="InterPro" id="IPR003439">
    <property type="entry name" value="ABC_transporter-like_ATP-bd"/>
</dbReference>
<gene>
    <name evidence="6" type="ORF">QTN47_04550</name>
</gene>
<comment type="caution">
    <text evidence="6">The sequence shown here is derived from an EMBL/GenBank/DDBJ whole genome shotgun (WGS) entry which is preliminary data.</text>
</comment>
<evidence type="ECO:0000313" key="7">
    <source>
        <dbReference type="Proteomes" id="UP001560573"/>
    </source>
</evidence>
<proteinExistence type="inferred from homology"/>
<feature type="domain" description="ABC transporter" evidence="5">
    <location>
        <begin position="316"/>
        <end position="565"/>
    </location>
</feature>
<dbReference type="InterPro" id="IPR050319">
    <property type="entry name" value="ABC_transp_ATP-bind"/>
</dbReference>
<sequence>MKPLLSIQHLSVEFIQDGAATQALHDVSIDVCKGELVAIVGESGSGKSVTSLSVLQLLPTPPAVFTSGKIVFTEGDATIDLLKCSEDELENIRGNKIAMIFQEPMTSLNPVHTCGNQVKEAIKLHKNLTEEAAKKETIGLFRQVKLPDPEGIFTKYPHEISGGQKQRVMIAMAMSCSPTLLICDEPTTALDVTVQKSVLELIKQLQLQNNMGVIFISHDLGVISEIADRIVVMYKGRVVERGTRKQIFNNAQHPYTKALLACRPALYEKQQRLPVVSDFMEVDAEGNIFEKQFNIRGVPAISEQHQPKPEKKILDIRDLTVRFATKKTFLGKVLKYNTAVNNISCSVFEGETIGLVGESGCGKTTVGRSIAGLIKPDEGKIFFDGTDIVTASKSQWNAFRKDIQIIFQDPYSSLHPRKKIGDAIAEPLRVHNIYPTKAIRKEKVIELLEKVNLKPEHYHRYPHEFSGGQRQRIVIARALALQPRFIICDESVSALDVSVQAQVLNLLNDLKKDFGFTAIFISHDLSVVKYTSDRIFVMHKGSIIEEGNAEDLYNHPQQAYTQQLISAIPKV</sequence>
<evidence type="ECO:0000256" key="4">
    <source>
        <dbReference type="ARBA" id="ARBA00022840"/>
    </source>
</evidence>
<dbReference type="SMART" id="SM00382">
    <property type="entry name" value="AAA"/>
    <property type="match status" value="2"/>
</dbReference>
<keyword evidence="4 6" id="KW-0067">ATP-binding</keyword>
<dbReference type="Pfam" id="PF00005">
    <property type="entry name" value="ABC_tran"/>
    <property type="match status" value="2"/>
</dbReference>
<name>A0ABV3ZAX3_9BACT</name>
<accession>A0ABV3ZAX3</accession>
<evidence type="ECO:0000256" key="2">
    <source>
        <dbReference type="ARBA" id="ARBA00022448"/>
    </source>
</evidence>
<dbReference type="InterPro" id="IPR017871">
    <property type="entry name" value="ABC_transporter-like_CS"/>
</dbReference>
<evidence type="ECO:0000259" key="5">
    <source>
        <dbReference type="PROSITE" id="PS50893"/>
    </source>
</evidence>
<keyword evidence="3" id="KW-0547">Nucleotide-binding</keyword>
<evidence type="ECO:0000256" key="1">
    <source>
        <dbReference type="ARBA" id="ARBA00005417"/>
    </source>
</evidence>
<reference evidence="6 7" key="1">
    <citation type="submission" date="2023-07" db="EMBL/GenBank/DDBJ databases">
        <authorList>
            <person name="Lian W.-H."/>
        </authorList>
    </citation>
    <scope>NUCLEOTIDE SEQUENCE [LARGE SCALE GENOMIC DNA]</scope>
    <source>
        <strain evidence="6 7">SYSU DXS3180</strain>
    </source>
</reference>
<organism evidence="6 7">
    <name type="scientific">Danxiaibacter flavus</name>
    <dbReference type="NCBI Taxonomy" id="3049108"/>
    <lineage>
        <taxon>Bacteria</taxon>
        <taxon>Pseudomonadati</taxon>
        <taxon>Bacteroidota</taxon>
        <taxon>Chitinophagia</taxon>
        <taxon>Chitinophagales</taxon>
        <taxon>Chitinophagaceae</taxon>
        <taxon>Danxiaibacter</taxon>
    </lineage>
</organism>
<keyword evidence="2" id="KW-0813">Transport</keyword>
<dbReference type="PANTHER" id="PTHR43776">
    <property type="entry name" value="TRANSPORT ATP-BINDING PROTEIN"/>
    <property type="match status" value="1"/>
</dbReference>
<evidence type="ECO:0000256" key="3">
    <source>
        <dbReference type="ARBA" id="ARBA00022741"/>
    </source>
</evidence>
<feature type="domain" description="ABC transporter" evidence="5">
    <location>
        <begin position="7"/>
        <end position="260"/>
    </location>
</feature>
<keyword evidence="7" id="KW-1185">Reference proteome</keyword>
<dbReference type="CDD" id="cd03257">
    <property type="entry name" value="ABC_NikE_OppD_transporters"/>
    <property type="match status" value="2"/>
</dbReference>
<dbReference type="NCBIfam" id="NF008453">
    <property type="entry name" value="PRK11308.1"/>
    <property type="match status" value="2"/>
</dbReference>
<dbReference type="SUPFAM" id="SSF52540">
    <property type="entry name" value="P-loop containing nucleoside triphosphate hydrolases"/>
    <property type="match status" value="2"/>
</dbReference>
<dbReference type="GO" id="GO:0005524">
    <property type="term" value="F:ATP binding"/>
    <property type="evidence" value="ECO:0007669"/>
    <property type="project" value="UniProtKB-KW"/>
</dbReference>
<protein>
    <submittedName>
        <fullName evidence="6">ABC transporter ATP-binding protein</fullName>
    </submittedName>
</protein>
<dbReference type="RefSeq" id="WP_369328146.1">
    <property type="nucleotide sequence ID" value="NZ_JAULBC010000001.1"/>
</dbReference>
<dbReference type="Proteomes" id="UP001560573">
    <property type="component" value="Unassembled WGS sequence"/>
</dbReference>
<dbReference type="Pfam" id="PF08352">
    <property type="entry name" value="oligo_HPY"/>
    <property type="match status" value="2"/>
</dbReference>
<dbReference type="InterPro" id="IPR003593">
    <property type="entry name" value="AAA+_ATPase"/>
</dbReference>
<dbReference type="PROSITE" id="PS50893">
    <property type="entry name" value="ABC_TRANSPORTER_2"/>
    <property type="match status" value="2"/>
</dbReference>
<dbReference type="PANTHER" id="PTHR43776:SF7">
    <property type="entry name" value="D,D-DIPEPTIDE TRANSPORT ATP-BINDING PROTEIN DDPF-RELATED"/>
    <property type="match status" value="1"/>
</dbReference>
<dbReference type="Gene3D" id="3.40.50.300">
    <property type="entry name" value="P-loop containing nucleotide triphosphate hydrolases"/>
    <property type="match status" value="2"/>
</dbReference>
<evidence type="ECO:0000313" key="6">
    <source>
        <dbReference type="EMBL" id="MEX6686750.1"/>
    </source>
</evidence>
<dbReference type="EMBL" id="JAULBC010000001">
    <property type="protein sequence ID" value="MEX6686750.1"/>
    <property type="molecule type" value="Genomic_DNA"/>
</dbReference>
<dbReference type="InterPro" id="IPR027417">
    <property type="entry name" value="P-loop_NTPase"/>
</dbReference>
<comment type="similarity">
    <text evidence="1">Belongs to the ABC transporter superfamily.</text>
</comment>
<dbReference type="InterPro" id="IPR013563">
    <property type="entry name" value="Oligopep_ABC_C"/>
</dbReference>